<proteinExistence type="predicted"/>
<name>A0A6M3IHR8_9ZZZZ</name>
<dbReference type="EMBL" id="MT141231">
    <property type="protein sequence ID" value="QJA56648.1"/>
    <property type="molecule type" value="Genomic_DNA"/>
</dbReference>
<protein>
    <submittedName>
        <fullName evidence="1">Uncharacterized protein</fullName>
    </submittedName>
</protein>
<sequence>MPIQIPSGQKTTSFLFKAESCLLGGILVLTDGTNAATVTVYDDNQERTTGKKVWQNTDAGTSYYGGGFFVAPILCRNGAYVVISGTGASCIVYEWVL</sequence>
<organism evidence="1">
    <name type="scientific">viral metagenome</name>
    <dbReference type="NCBI Taxonomy" id="1070528"/>
    <lineage>
        <taxon>unclassified sequences</taxon>
        <taxon>metagenomes</taxon>
        <taxon>organismal metagenomes</taxon>
    </lineage>
</organism>
<accession>A0A6M3IHR8</accession>
<reference evidence="1" key="1">
    <citation type="submission" date="2020-03" db="EMBL/GenBank/DDBJ databases">
        <title>The deep terrestrial virosphere.</title>
        <authorList>
            <person name="Holmfeldt K."/>
            <person name="Nilsson E."/>
            <person name="Simone D."/>
            <person name="Lopez-Fernandez M."/>
            <person name="Wu X."/>
            <person name="de Brujin I."/>
            <person name="Lundin D."/>
            <person name="Andersson A."/>
            <person name="Bertilsson S."/>
            <person name="Dopson M."/>
        </authorList>
    </citation>
    <scope>NUCLEOTIDE SEQUENCE</scope>
    <source>
        <strain evidence="1">MM415B01812</strain>
    </source>
</reference>
<dbReference type="AlphaFoldDB" id="A0A6M3IHR8"/>
<evidence type="ECO:0000313" key="1">
    <source>
        <dbReference type="EMBL" id="QJA56648.1"/>
    </source>
</evidence>
<gene>
    <name evidence="1" type="ORF">MM415B01812_0017</name>
</gene>